<dbReference type="OrthoDB" id="5835829at2759"/>
<protein>
    <submittedName>
        <fullName evidence="4">Uncharacterized protein</fullName>
    </submittedName>
</protein>
<dbReference type="PANTHER" id="PTHR48047">
    <property type="entry name" value="GLYCOSYLTRANSFERASE"/>
    <property type="match status" value="1"/>
</dbReference>
<dbReference type="FunFam" id="3.40.50.2000:FF:000060">
    <property type="entry name" value="Glycosyltransferase"/>
    <property type="match status" value="1"/>
</dbReference>
<dbReference type="InterPro" id="IPR002213">
    <property type="entry name" value="UDP_glucos_trans"/>
</dbReference>
<evidence type="ECO:0000256" key="3">
    <source>
        <dbReference type="RuleBase" id="RU003718"/>
    </source>
</evidence>
<evidence type="ECO:0000256" key="1">
    <source>
        <dbReference type="ARBA" id="ARBA00009995"/>
    </source>
</evidence>
<dbReference type="AlphaFoldDB" id="A0A2G5DD49"/>
<accession>A0A2G5DD49</accession>
<evidence type="ECO:0000256" key="2">
    <source>
        <dbReference type="ARBA" id="ARBA00022679"/>
    </source>
</evidence>
<dbReference type="PROSITE" id="PS00375">
    <property type="entry name" value="UDPGT"/>
    <property type="match status" value="1"/>
</dbReference>
<dbReference type="SUPFAM" id="SSF53756">
    <property type="entry name" value="UDP-Glycosyltransferase/glycogen phosphorylase"/>
    <property type="match status" value="1"/>
</dbReference>
<dbReference type="Pfam" id="PF00201">
    <property type="entry name" value="UDPGT"/>
    <property type="match status" value="1"/>
</dbReference>
<organism evidence="4 5">
    <name type="scientific">Aquilegia coerulea</name>
    <name type="common">Rocky mountain columbine</name>
    <dbReference type="NCBI Taxonomy" id="218851"/>
    <lineage>
        <taxon>Eukaryota</taxon>
        <taxon>Viridiplantae</taxon>
        <taxon>Streptophyta</taxon>
        <taxon>Embryophyta</taxon>
        <taxon>Tracheophyta</taxon>
        <taxon>Spermatophyta</taxon>
        <taxon>Magnoliopsida</taxon>
        <taxon>Ranunculales</taxon>
        <taxon>Ranunculaceae</taxon>
        <taxon>Thalictroideae</taxon>
        <taxon>Aquilegia</taxon>
    </lineage>
</organism>
<keyword evidence="5" id="KW-1185">Reference proteome</keyword>
<evidence type="ECO:0000313" key="4">
    <source>
        <dbReference type="EMBL" id="PIA41458.1"/>
    </source>
</evidence>
<dbReference type="CDD" id="cd03784">
    <property type="entry name" value="GT1_Gtf-like"/>
    <property type="match status" value="1"/>
</dbReference>
<dbReference type="InterPro" id="IPR035595">
    <property type="entry name" value="UDP_glycos_trans_CS"/>
</dbReference>
<evidence type="ECO:0000313" key="5">
    <source>
        <dbReference type="Proteomes" id="UP000230069"/>
    </source>
</evidence>
<dbReference type="PANTHER" id="PTHR48047:SF131">
    <property type="entry name" value="GLYCOSYLTRANSFERASE"/>
    <property type="match status" value="1"/>
</dbReference>
<reference evidence="4 5" key="1">
    <citation type="submission" date="2017-09" db="EMBL/GenBank/DDBJ databases">
        <title>WGS assembly of Aquilegia coerulea Goldsmith.</title>
        <authorList>
            <person name="Hodges S."/>
            <person name="Kramer E."/>
            <person name="Nordborg M."/>
            <person name="Tomkins J."/>
            <person name="Borevitz J."/>
            <person name="Derieg N."/>
            <person name="Yan J."/>
            <person name="Mihaltcheva S."/>
            <person name="Hayes R.D."/>
            <person name="Rokhsar D."/>
        </authorList>
    </citation>
    <scope>NUCLEOTIDE SEQUENCE [LARGE SCALE GENOMIC DNA]</scope>
    <source>
        <strain evidence="5">cv. Goldsmith</strain>
    </source>
</reference>
<proteinExistence type="inferred from homology"/>
<dbReference type="GO" id="GO:0035251">
    <property type="term" value="F:UDP-glucosyltransferase activity"/>
    <property type="evidence" value="ECO:0007669"/>
    <property type="project" value="TreeGrafter"/>
</dbReference>
<dbReference type="InParanoid" id="A0A2G5DD49"/>
<sequence length="377" mass="42121">MIPWAHQPCQQFHIPTIIFFTSGACSASIEFALEKISPDNLTPGDLLPGLPEFIRASLTDMTHWAPPPPYHYQSEPAPPLRPGPGCPPSWVSEMEGSVALMINTCDDLERPFVDYLRKEVKKPIFCVGPLLPEEFSRTVVSTVQDSDMRSKRDQSNNNFTEEEINQWLDSKPRGSVIYISFGSEVGPTANELADLAIALDVCNRPFIWVIRPGPNLHGSRPGLRPHINTNFDLDLDGFVERVKGRGLILREWAPQLLILSHSSTGGFISHGGWNSTLEAILSGVPLLTWPIRGDQHYNAKLIVEHLKVGLIIKGDGNQIDPFKKDDILHGIEKLMVDQDIRKHADSLANMFEHELSASYKDSLDAFNGFMNQITNKK</sequence>
<keyword evidence="2 3" id="KW-0808">Transferase</keyword>
<name>A0A2G5DD49_AQUCA</name>
<dbReference type="Proteomes" id="UP000230069">
    <property type="component" value="Unassembled WGS sequence"/>
</dbReference>
<dbReference type="EMBL" id="KZ305039">
    <property type="protein sequence ID" value="PIA41458.1"/>
    <property type="molecule type" value="Genomic_DNA"/>
</dbReference>
<keyword evidence="3" id="KW-0328">Glycosyltransferase</keyword>
<dbReference type="Gene3D" id="3.40.50.2000">
    <property type="entry name" value="Glycogen Phosphorylase B"/>
    <property type="match status" value="2"/>
</dbReference>
<comment type="similarity">
    <text evidence="1 3">Belongs to the UDP-glycosyltransferase family.</text>
</comment>
<gene>
    <name evidence="4" type="ORF">AQUCO_02200107v1</name>
</gene>